<dbReference type="STRING" id="1324350.AOY20_10315"/>
<feature type="active site" description="Charge relay system" evidence="1">
    <location>
        <position position="245"/>
    </location>
</feature>
<evidence type="ECO:0000313" key="4">
    <source>
        <dbReference type="Proteomes" id="UP000064939"/>
    </source>
</evidence>
<feature type="domain" description="Serine aminopeptidase S33" evidence="2">
    <location>
        <begin position="16"/>
        <end position="252"/>
    </location>
</feature>
<dbReference type="SUPFAM" id="SSF53474">
    <property type="entry name" value="alpha/beta-Hydrolases"/>
    <property type="match status" value="1"/>
</dbReference>
<dbReference type="InterPro" id="IPR022742">
    <property type="entry name" value="Hydrolase_4"/>
</dbReference>
<dbReference type="OrthoDB" id="8476759at2"/>
<dbReference type="PIRSF" id="PIRSF017388">
    <property type="entry name" value="Esterase_lipase"/>
    <property type="match status" value="1"/>
</dbReference>
<feature type="active site" description="Charge relay system" evidence="1">
    <location>
        <position position="216"/>
    </location>
</feature>
<sequence length="276" mass="31471">MIQDNTFYLEGNRIGILLIHGLTGTPNEVRGIARTFNQSGFSVYGVQLAGHCGNIDDLIQTKWEDWYESVCHAAKKLKASTDYFFIAGLSMGALLALKYASEHQTNGIISYAPTFKYDGWSIPLWSKLIAPIALPIVSKTSYFKHHTFDEAEPYGIHNEQLRHRIIHAMNSGNSSEAGLPGNPWFSLNELRKLSYNVRQNLNKITAPCLCLHAYDDDIAHRRNSELIYTRVSGDKKLIWLYNSYHMITIDNDRKQVIQESIQFINEYTQPIQVTNQ</sequence>
<reference evidence="3 4" key="1">
    <citation type="journal article" date="2015" name="Int. J. Syst. Evol. Microbiol.">
        <title>Acinetobacter equi sp. nov. isolated from horse faeces.</title>
        <authorList>
            <person name="Poppel M.T."/>
            <person name="Skiebe E."/>
            <person name="Laue M."/>
            <person name="Bergmann H."/>
            <person name="Ebersberger I."/>
            <person name="Garn T."/>
            <person name="Fruth A."/>
            <person name="Baumgardt S."/>
            <person name="Busse H.J."/>
            <person name="Wilharm G."/>
        </authorList>
    </citation>
    <scope>NUCLEOTIDE SEQUENCE [LARGE SCALE GENOMIC DNA]</scope>
    <source>
        <strain evidence="3 4">114</strain>
    </source>
</reference>
<evidence type="ECO:0000259" key="2">
    <source>
        <dbReference type="Pfam" id="PF12146"/>
    </source>
</evidence>
<gene>
    <name evidence="3" type="ORF">AOY20_10315</name>
</gene>
<dbReference type="InterPro" id="IPR051044">
    <property type="entry name" value="MAG_DAG_Lipase"/>
</dbReference>
<dbReference type="Gene3D" id="3.40.50.1820">
    <property type="entry name" value="alpha/beta hydrolase"/>
    <property type="match status" value="1"/>
</dbReference>
<accession>A0A0N9VXA4</accession>
<dbReference type="RefSeq" id="WP_054581780.1">
    <property type="nucleotide sequence ID" value="NZ_CP012808.1"/>
</dbReference>
<evidence type="ECO:0000256" key="1">
    <source>
        <dbReference type="PIRSR" id="PIRSR017388-1"/>
    </source>
</evidence>
<dbReference type="InterPro" id="IPR029058">
    <property type="entry name" value="AB_hydrolase_fold"/>
</dbReference>
<proteinExistence type="predicted"/>
<dbReference type="Proteomes" id="UP000064939">
    <property type="component" value="Chromosome"/>
</dbReference>
<keyword evidence="4" id="KW-1185">Reference proteome</keyword>
<organism evidence="3 4">
    <name type="scientific">Acinetobacter equi</name>
    <dbReference type="NCBI Taxonomy" id="1324350"/>
    <lineage>
        <taxon>Bacteria</taxon>
        <taxon>Pseudomonadati</taxon>
        <taxon>Pseudomonadota</taxon>
        <taxon>Gammaproteobacteria</taxon>
        <taxon>Moraxellales</taxon>
        <taxon>Moraxellaceae</taxon>
        <taxon>Acinetobacter</taxon>
    </lineage>
</organism>
<dbReference type="GO" id="GO:0052689">
    <property type="term" value="F:carboxylic ester hydrolase activity"/>
    <property type="evidence" value="ECO:0007669"/>
    <property type="project" value="InterPro"/>
</dbReference>
<name>A0A0N9VXA4_9GAMM</name>
<dbReference type="PANTHER" id="PTHR11614">
    <property type="entry name" value="PHOSPHOLIPASE-RELATED"/>
    <property type="match status" value="1"/>
</dbReference>
<dbReference type="AlphaFoldDB" id="A0A0N9VXA4"/>
<dbReference type="InterPro" id="IPR012354">
    <property type="entry name" value="Esterase_lipase"/>
</dbReference>
<dbReference type="EMBL" id="CP012808">
    <property type="protein sequence ID" value="ALH95892.1"/>
    <property type="molecule type" value="Genomic_DNA"/>
</dbReference>
<protein>
    <submittedName>
        <fullName evidence="3">Alpha/beta hydrolase</fullName>
    </submittedName>
</protein>
<evidence type="ECO:0000313" key="3">
    <source>
        <dbReference type="EMBL" id="ALH95892.1"/>
    </source>
</evidence>
<dbReference type="KEGG" id="aei:AOY20_10315"/>
<keyword evidence="3" id="KW-0378">Hydrolase</keyword>
<feature type="active site" description="Nucleophile" evidence="1">
    <location>
        <position position="90"/>
    </location>
</feature>
<dbReference type="Pfam" id="PF12146">
    <property type="entry name" value="Hydrolase_4"/>
    <property type="match status" value="1"/>
</dbReference>